<reference evidence="10 11" key="1">
    <citation type="submission" date="2019-01" db="EMBL/GenBank/DDBJ databases">
        <title>Coherence of Microcystis species and biogeography revealed through population genomics.</title>
        <authorList>
            <person name="Perez-Carrascal O.M."/>
            <person name="Terrat Y."/>
            <person name="Giani A."/>
            <person name="Fortin N."/>
            <person name="Tromas N."/>
            <person name="Shapiro B.J."/>
        </authorList>
    </citation>
    <scope>NUCLEOTIDE SEQUENCE [LARGE SCALE GENOMIC DNA]</scope>
    <source>
        <strain evidence="10">Ma_SC_T_19800800_S464</strain>
    </source>
</reference>
<comment type="subcellular location">
    <subcellularLocation>
        <location evidence="1">Cell membrane</location>
        <topology evidence="1">Multi-pass membrane protein</topology>
    </subcellularLocation>
</comment>
<keyword evidence="4 7" id="KW-0812">Transmembrane</keyword>
<keyword evidence="3" id="KW-1003">Cell membrane</keyword>
<dbReference type="NCBIfam" id="TIGR01185">
    <property type="entry name" value="devC"/>
    <property type="match status" value="1"/>
</dbReference>
<evidence type="ECO:0000256" key="3">
    <source>
        <dbReference type="ARBA" id="ARBA00022475"/>
    </source>
</evidence>
<dbReference type="PANTHER" id="PTHR43738:SF1">
    <property type="entry name" value="HEMIN TRANSPORT SYSTEM PERMEASE PROTEIN HRTB-RELATED"/>
    <property type="match status" value="1"/>
</dbReference>
<feature type="domain" description="MacB-like periplasmic core" evidence="9">
    <location>
        <begin position="20"/>
        <end position="233"/>
    </location>
</feature>
<dbReference type="InterPro" id="IPR025857">
    <property type="entry name" value="MacB_PCD"/>
</dbReference>
<dbReference type="EMBL" id="SFBL01000205">
    <property type="protein sequence ID" value="TRU21031.1"/>
    <property type="molecule type" value="Genomic_DNA"/>
</dbReference>
<accession>A0A552DFP9</accession>
<dbReference type="Pfam" id="PF12704">
    <property type="entry name" value="MacB_PCD"/>
    <property type="match status" value="1"/>
</dbReference>
<keyword evidence="5 7" id="KW-1133">Transmembrane helix</keyword>
<dbReference type="PIRSF" id="PIRSF031773">
    <property type="entry name" value="DevC"/>
    <property type="match status" value="1"/>
</dbReference>
<dbReference type="InterPro" id="IPR005891">
    <property type="entry name" value="DevC"/>
</dbReference>
<evidence type="ECO:0000256" key="4">
    <source>
        <dbReference type="ARBA" id="ARBA00022692"/>
    </source>
</evidence>
<feature type="transmembrane region" description="Helical" evidence="7">
    <location>
        <begin position="352"/>
        <end position="372"/>
    </location>
</feature>
<keyword evidence="2" id="KW-0813">Transport</keyword>
<evidence type="ECO:0000256" key="2">
    <source>
        <dbReference type="ARBA" id="ARBA00022448"/>
    </source>
</evidence>
<comment type="caution">
    <text evidence="10">The sequence shown here is derived from an EMBL/GenBank/DDBJ whole genome shotgun (WGS) entry which is preliminary data.</text>
</comment>
<evidence type="ECO:0000313" key="11">
    <source>
        <dbReference type="Proteomes" id="UP000319313"/>
    </source>
</evidence>
<dbReference type="Pfam" id="PF02687">
    <property type="entry name" value="FtsX"/>
    <property type="match status" value="1"/>
</dbReference>
<feature type="transmembrane region" description="Helical" evidence="7">
    <location>
        <begin position="307"/>
        <end position="331"/>
    </location>
</feature>
<dbReference type="GO" id="GO:0005886">
    <property type="term" value="C:plasma membrane"/>
    <property type="evidence" value="ECO:0007669"/>
    <property type="project" value="UniProtKB-SubCell"/>
</dbReference>
<protein>
    <submittedName>
        <fullName evidence="10">FtsX-like permease family protein</fullName>
    </submittedName>
</protein>
<sequence length="385" mass="42621">MILLLTFALLQIVRNKTRLLVALAGIGFAVILIFLQLGFMNALYEAAMAPHKSIKADLVLLNTQSKVLFALESFPRERIYQAQRVKGVKSVASLYVGLGQWKNPDNHTKRSLLVYAFDPAQSVFKFPEIVNNLNDLKMTNRILFDKLSRREFGAIAKNFNQGYQVGTELEGVRVEVAGLFSLGASFAADGNVITSDSTFLHIFKGRSINKINVGLITLEPNANPQAVIKTLTKILPNDVKAMTLEDFALSEKHYWETSAAIGFIFGLGVIMGFMVGAIIVYQILYADVSDHLAEYATLKAMGYPHSFLLNVVFQESLILAVLGYIPGFLISELMYDLTRRDTNLPVFMTPSLALFVLVLTIAMCFLAGTIAMRKLQSADPADICF</sequence>
<evidence type="ECO:0000313" key="10">
    <source>
        <dbReference type="EMBL" id="TRU21031.1"/>
    </source>
</evidence>
<proteinExistence type="predicted"/>
<evidence type="ECO:0000259" key="9">
    <source>
        <dbReference type="Pfam" id="PF12704"/>
    </source>
</evidence>
<gene>
    <name evidence="10" type="ORF">EWV81_20995</name>
</gene>
<dbReference type="Proteomes" id="UP000319313">
    <property type="component" value="Unassembled WGS sequence"/>
</dbReference>
<dbReference type="InterPro" id="IPR003838">
    <property type="entry name" value="ABC3_permease_C"/>
</dbReference>
<dbReference type="InterPro" id="IPR051125">
    <property type="entry name" value="ABC-4/HrtB_transporter"/>
</dbReference>
<organism evidence="10 11">
    <name type="scientific">Microcystis aeruginosa Ma_SC_T_19800800_S464</name>
    <dbReference type="NCBI Taxonomy" id="2486257"/>
    <lineage>
        <taxon>Bacteria</taxon>
        <taxon>Bacillati</taxon>
        <taxon>Cyanobacteriota</taxon>
        <taxon>Cyanophyceae</taxon>
        <taxon>Oscillatoriophycideae</taxon>
        <taxon>Chroococcales</taxon>
        <taxon>Microcystaceae</taxon>
        <taxon>Microcystis</taxon>
    </lineage>
</organism>
<evidence type="ECO:0000256" key="1">
    <source>
        <dbReference type="ARBA" id="ARBA00004651"/>
    </source>
</evidence>
<evidence type="ECO:0000256" key="7">
    <source>
        <dbReference type="SAM" id="Phobius"/>
    </source>
</evidence>
<evidence type="ECO:0000256" key="5">
    <source>
        <dbReference type="ARBA" id="ARBA00022989"/>
    </source>
</evidence>
<name>A0A552DFP9_MICAE</name>
<evidence type="ECO:0000259" key="8">
    <source>
        <dbReference type="Pfam" id="PF02687"/>
    </source>
</evidence>
<evidence type="ECO:0000256" key="6">
    <source>
        <dbReference type="ARBA" id="ARBA00023136"/>
    </source>
</evidence>
<keyword evidence="6 7" id="KW-0472">Membrane</keyword>
<feature type="domain" description="ABC3 transporter permease C-terminal" evidence="8">
    <location>
        <begin position="269"/>
        <end position="376"/>
    </location>
</feature>
<feature type="transmembrane region" description="Helical" evidence="7">
    <location>
        <begin position="25"/>
        <end position="44"/>
    </location>
</feature>
<dbReference type="AlphaFoldDB" id="A0A552DFP9"/>
<feature type="transmembrane region" description="Helical" evidence="7">
    <location>
        <begin position="259"/>
        <end position="284"/>
    </location>
</feature>
<dbReference type="PANTHER" id="PTHR43738">
    <property type="entry name" value="ABC TRANSPORTER, MEMBRANE PROTEIN"/>
    <property type="match status" value="1"/>
</dbReference>